<evidence type="ECO:0000313" key="2">
    <source>
        <dbReference type="EMBL" id="KAF5841664.1"/>
    </source>
</evidence>
<dbReference type="Proteomes" id="UP000815325">
    <property type="component" value="Unassembled WGS sequence"/>
</dbReference>
<dbReference type="CDD" id="cd04301">
    <property type="entry name" value="NAT_SF"/>
    <property type="match status" value="1"/>
</dbReference>
<proteinExistence type="predicted"/>
<organism evidence="2 3">
    <name type="scientific">Dunaliella salina</name>
    <name type="common">Green alga</name>
    <name type="synonym">Protococcus salinus</name>
    <dbReference type="NCBI Taxonomy" id="3046"/>
    <lineage>
        <taxon>Eukaryota</taxon>
        <taxon>Viridiplantae</taxon>
        <taxon>Chlorophyta</taxon>
        <taxon>core chlorophytes</taxon>
        <taxon>Chlorophyceae</taxon>
        <taxon>CS clade</taxon>
        <taxon>Chlamydomonadales</taxon>
        <taxon>Dunaliellaceae</taxon>
        <taxon>Dunaliella</taxon>
    </lineage>
</organism>
<dbReference type="PANTHER" id="PTHR47489:SF2">
    <property type="entry name" value="GCN5-RELATED N-ACETYLTRANSFERASE 5, CHLOROPLASTIC"/>
    <property type="match status" value="1"/>
</dbReference>
<reference evidence="2" key="1">
    <citation type="submission" date="2017-08" db="EMBL/GenBank/DDBJ databases">
        <authorList>
            <person name="Polle J.E."/>
            <person name="Barry K."/>
            <person name="Cushman J."/>
            <person name="Schmutz J."/>
            <person name="Tran D."/>
            <person name="Hathwaick L.T."/>
            <person name="Yim W.C."/>
            <person name="Jenkins J."/>
            <person name="Mckie-Krisberg Z.M."/>
            <person name="Prochnik S."/>
            <person name="Lindquist E."/>
            <person name="Dockter R.B."/>
            <person name="Adam C."/>
            <person name="Molina H."/>
            <person name="Bunkerborg J."/>
            <person name="Jin E."/>
            <person name="Buchheim M."/>
            <person name="Magnuson J."/>
        </authorList>
    </citation>
    <scope>NUCLEOTIDE SEQUENCE</scope>
    <source>
        <strain evidence="2">CCAP 19/18</strain>
    </source>
</reference>
<feature type="domain" description="N-acetyltransferase" evidence="1">
    <location>
        <begin position="56"/>
        <end position="207"/>
    </location>
</feature>
<accession>A0ABQ7H483</accession>
<dbReference type="InterPro" id="IPR000182">
    <property type="entry name" value="GNAT_dom"/>
</dbReference>
<sequence>MSIGLRPGLHWCDHTWPLDAIHSKHSAARAEHKSLFSGVFAVLIMQRAFAGTPEAIGFNDATRYFDQVLQNLPRGVLFVARVFPDDQSLLPPNQDSRLIGVVALALQEDTRQPIPTLPPPAEDAYLSNMAVDAKFRRLGVGKLLLALCDEAAKVAGKDSISLHVRQGDNPANQLYLSYGYMEQARDNFIAAKLKQVRPRSLMRRTLKR</sequence>
<evidence type="ECO:0000259" key="1">
    <source>
        <dbReference type="PROSITE" id="PS51186"/>
    </source>
</evidence>
<evidence type="ECO:0000313" key="3">
    <source>
        <dbReference type="Proteomes" id="UP000815325"/>
    </source>
</evidence>
<keyword evidence="3" id="KW-1185">Reference proteome</keyword>
<dbReference type="Pfam" id="PF00583">
    <property type="entry name" value="Acetyltransf_1"/>
    <property type="match status" value="1"/>
</dbReference>
<comment type="caution">
    <text evidence="2">The sequence shown here is derived from an EMBL/GenBank/DDBJ whole genome shotgun (WGS) entry which is preliminary data.</text>
</comment>
<dbReference type="EMBL" id="MU069480">
    <property type="protein sequence ID" value="KAF5841664.1"/>
    <property type="molecule type" value="Genomic_DNA"/>
</dbReference>
<dbReference type="PROSITE" id="PS51186">
    <property type="entry name" value="GNAT"/>
    <property type="match status" value="1"/>
</dbReference>
<dbReference type="SUPFAM" id="SSF55729">
    <property type="entry name" value="Acyl-CoA N-acyltransferases (Nat)"/>
    <property type="match status" value="1"/>
</dbReference>
<dbReference type="PANTHER" id="PTHR47489">
    <property type="entry name" value="ACYL-COA N-ACYLTRANSFERASES (NAT) SUPERFAMILY PROTEIN"/>
    <property type="match status" value="1"/>
</dbReference>
<dbReference type="InterPro" id="IPR016181">
    <property type="entry name" value="Acyl_CoA_acyltransferase"/>
</dbReference>
<protein>
    <recommendedName>
        <fullName evidence="1">N-acetyltransferase domain-containing protein</fullName>
    </recommendedName>
</protein>
<gene>
    <name evidence="2" type="ORF">DUNSADRAFT_11871</name>
</gene>
<name>A0ABQ7H483_DUNSA</name>
<dbReference type="Gene3D" id="3.40.630.30">
    <property type="match status" value="1"/>
</dbReference>